<evidence type="ECO:0000313" key="1">
    <source>
        <dbReference type="EMBL" id="MPY37628.1"/>
    </source>
</evidence>
<organism evidence="1 2">
    <name type="scientific">Streptomyces adustus</name>
    <dbReference type="NCBI Taxonomy" id="1609272"/>
    <lineage>
        <taxon>Bacteria</taxon>
        <taxon>Bacillati</taxon>
        <taxon>Actinomycetota</taxon>
        <taxon>Actinomycetes</taxon>
        <taxon>Kitasatosporales</taxon>
        <taxon>Streptomycetaceae</taxon>
        <taxon>Streptomyces</taxon>
    </lineage>
</organism>
<reference evidence="1 2" key="1">
    <citation type="submission" date="2019-07" db="EMBL/GenBank/DDBJ databases">
        <title>New species of Amycolatopsis and Streptomyces.</title>
        <authorList>
            <person name="Duangmal K."/>
            <person name="Teo W.F.A."/>
            <person name="Lipun K."/>
        </authorList>
    </citation>
    <scope>NUCLEOTIDE SEQUENCE [LARGE SCALE GENOMIC DNA]</scope>
    <source>
        <strain evidence="1 2">NBRC 109810</strain>
    </source>
</reference>
<dbReference type="AlphaFoldDB" id="A0A5N8VUA8"/>
<accession>A0A5N8VUA8</accession>
<evidence type="ECO:0000313" key="2">
    <source>
        <dbReference type="Proteomes" id="UP000325849"/>
    </source>
</evidence>
<dbReference type="OrthoDB" id="4317573at2"/>
<proteinExistence type="predicted"/>
<dbReference type="Proteomes" id="UP000325849">
    <property type="component" value="Unassembled WGS sequence"/>
</dbReference>
<name>A0A5N8VUA8_9ACTN</name>
<protein>
    <submittedName>
        <fullName evidence="1">Uncharacterized protein</fullName>
    </submittedName>
</protein>
<keyword evidence="2" id="KW-1185">Reference proteome</keyword>
<dbReference type="RefSeq" id="WP_152895194.1">
    <property type="nucleotide sequence ID" value="NZ_VJZD01000338.1"/>
</dbReference>
<sequence>MAPSAPLPVRLANASWQLRATRLVLRTLTFRGVVTVRGRSGSVRMLRFTARSVDAVGLDVTVRQGGTTLRLRAREAATSTLEGRNNGVVTLYLRELTGTVAARAGTPLPPHGAVTVTPDAIPNWLTNQPAPARTLTLTGATASHLTACDADLTVPGPQIRVGVR</sequence>
<comment type="caution">
    <text evidence="1">The sequence shown here is derived from an EMBL/GenBank/DDBJ whole genome shotgun (WGS) entry which is preliminary data.</text>
</comment>
<dbReference type="EMBL" id="VJZD01000338">
    <property type="protein sequence ID" value="MPY37628.1"/>
    <property type="molecule type" value="Genomic_DNA"/>
</dbReference>
<gene>
    <name evidence="1" type="ORF">FNH09_42420</name>
</gene>